<feature type="transmembrane region" description="Helical" evidence="1">
    <location>
        <begin position="147"/>
        <end position="168"/>
    </location>
</feature>
<feature type="transmembrane region" description="Helical" evidence="1">
    <location>
        <begin position="125"/>
        <end position="141"/>
    </location>
</feature>
<dbReference type="PANTHER" id="PTHR47797:SF1">
    <property type="entry name" value="CYTOCHROME B561 DOMAIN-CONTAINING PROTEIN-RELATED"/>
    <property type="match status" value="1"/>
</dbReference>
<organism evidence="2 3">
    <name type="scientific">Hyaloscypha variabilis (strain UAMH 11265 / GT02V1 / F)</name>
    <name type="common">Meliniomyces variabilis</name>
    <dbReference type="NCBI Taxonomy" id="1149755"/>
    <lineage>
        <taxon>Eukaryota</taxon>
        <taxon>Fungi</taxon>
        <taxon>Dikarya</taxon>
        <taxon>Ascomycota</taxon>
        <taxon>Pezizomycotina</taxon>
        <taxon>Leotiomycetes</taxon>
        <taxon>Helotiales</taxon>
        <taxon>Hyaloscyphaceae</taxon>
        <taxon>Hyaloscypha</taxon>
        <taxon>Hyaloscypha variabilis</taxon>
    </lineage>
</organism>
<name>A0A2J6QZ47_HYAVF</name>
<gene>
    <name evidence="2" type="ORF">L207DRAFT_640801</name>
</gene>
<proteinExistence type="predicted"/>
<dbReference type="OrthoDB" id="19261at2759"/>
<keyword evidence="1" id="KW-0812">Transmembrane</keyword>
<keyword evidence="3" id="KW-1185">Reference proteome</keyword>
<dbReference type="CDD" id="cd08760">
    <property type="entry name" value="Cyt_b561_FRRS1_like"/>
    <property type="match status" value="1"/>
</dbReference>
<accession>A0A2J6QZ47</accession>
<dbReference type="Gene3D" id="1.20.120.1770">
    <property type="match status" value="1"/>
</dbReference>
<dbReference type="PANTHER" id="PTHR47797">
    <property type="entry name" value="DEHYDROGENASE, PUTATIVE (AFU_ORTHOLOGUE AFUA_8G05805)-RELATED"/>
    <property type="match status" value="1"/>
</dbReference>
<keyword evidence="1" id="KW-1133">Transmembrane helix</keyword>
<reference evidence="2 3" key="1">
    <citation type="submission" date="2016-04" db="EMBL/GenBank/DDBJ databases">
        <title>A degradative enzymes factory behind the ericoid mycorrhizal symbiosis.</title>
        <authorList>
            <consortium name="DOE Joint Genome Institute"/>
            <person name="Martino E."/>
            <person name="Morin E."/>
            <person name="Grelet G."/>
            <person name="Kuo A."/>
            <person name="Kohler A."/>
            <person name="Daghino S."/>
            <person name="Barry K."/>
            <person name="Choi C."/>
            <person name="Cichocki N."/>
            <person name="Clum A."/>
            <person name="Copeland A."/>
            <person name="Hainaut M."/>
            <person name="Haridas S."/>
            <person name="Labutti K."/>
            <person name="Lindquist E."/>
            <person name="Lipzen A."/>
            <person name="Khouja H.-R."/>
            <person name="Murat C."/>
            <person name="Ohm R."/>
            <person name="Olson A."/>
            <person name="Spatafora J."/>
            <person name="Veneault-Fourrey C."/>
            <person name="Henrissat B."/>
            <person name="Grigoriev I."/>
            <person name="Martin F."/>
            <person name="Perotto S."/>
        </authorList>
    </citation>
    <scope>NUCLEOTIDE SEQUENCE [LARGE SCALE GENOMIC DNA]</scope>
    <source>
        <strain evidence="2 3">F</strain>
    </source>
</reference>
<dbReference type="EMBL" id="KZ613962">
    <property type="protein sequence ID" value="PMD31535.1"/>
    <property type="molecule type" value="Genomic_DNA"/>
</dbReference>
<feature type="transmembrane region" description="Helical" evidence="1">
    <location>
        <begin position="52"/>
        <end position="70"/>
    </location>
</feature>
<keyword evidence="1" id="KW-0472">Membrane</keyword>
<feature type="transmembrane region" description="Helical" evidence="1">
    <location>
        <begin position="20"/>
        <end position="40"/>
    </location>
</feature>
<evidence type="ECO:0000313" key="2">
    <source>
        <dbReference type="EMBL" id="PMD31535.1"/>
    </source>
</evidence>
<dbReference type="AlphaFoldDB" id="A0A2J6QZ47"/>
<evidence type="ECO:0000313" key="3">
    <source>
        <dbReference type="Proteomes" id="UP000235786"/>
    </source>
</evidence>
<evidence type="ECO:0000256" key="1">
    <source>
        <dbReference type="SAM" id="Phobius"/>
    </source>
</evidence>
<dbReference type="Proteomes" id="UP000235786">
    <property type="component" value="Unassembled WGS sequence"/>
</dbReference>
<feature type="transmembrane region" description="Helical" evidence="1">
    <location>
        <begin position="82"/>
        <end position="104"/>
    </location>
</feature>
<sequence length="193" mass="21692">MALTRSLSHDPSDLARSTHGILSPIAFLFFVFGGIALRLLRTPHAVTIHGWWQAFSTVVLFVGFGCAVWLCQLPQKSGKFWLLRHSILGTVVTILMLVPLVLGWMQHDWFVKNRTQSWRGVWHMWMARLLILLGIVDGFLVGPSLVYAAVAGLTLIFYLGFLAVRGCLHLQNAAKERRELRSQTEMGPLGRAE</sequence>
<protein>
    <recommendedName>
        <fullName evidence="4">Cytochrome b561 domain-containing protein</fullName>
    </recommendedName>
</protein>
<evidence type="ECO:0008006" key="4">
    <source>
        <dbReference type="Google" id="ProtNLM"/>
    </source>
</evidence>